<feature type="non-terminal residue" evidence="1">
    <location>
        <position position="1"/>
    </location>
</feature>
<dbReference type="AlphaFoldDB" id="X0TZW6"/>
<accession>X0TZW6</accession>
<evidence type="ECO:0000313" key="1">
    <source>
        <dbReference type="EMBL" id="GAF92671.1"/>
    </source>
</evidence>
<reference evidence="1" key="1">
    <citation type="journal article" date="2014" name="Front. Microbiol.">
        <title>High frequency of phylogenetically diverse reductive dehalogenase-homologous genes in deep subseafloor sedimentary metagenomes.</title>
        <authorList>
            <person name="Kawai M."/>
            <person name="Futagami T."/>
            <person name="Toyoda A."/>
            <person name="Takaki Y."/>
            <person name="Nishi S."/>
            <person name="Hori S."/>
            <person name="Arai W."/>
            <person name="Tsubouchi T."/>
            <person name="Morono Y."/>
            <person name="Uchiyama I."/>
            <person name="Ito T."/>
            <person name="Fujiyama A."/>
            <person name="Inagaki F."/>
            <person name="Takami H."/>
        </authorList>
    </citation>
    <scope>NUCLEOTIDE SEQUENCE</scope>
    <source>
        <strain evidence="1">Expedition CK06-06</strain>
    </source>
</reference>
<proteinExistence type="predicted"/>
<gene>
    <name evidence="1" type="ORF">S01H1_25843</name>
</gene>
<name>X0TZW6_9ZZZZ</name>
<comment type="caution">
    <text evidence="1">The sequence shown here is derived from an EMBL/GenBank/DDBJ whole genome shotgun (WGS) entry which is preliminary data.</text>
</comment>
<dbReference type="EMBL" id="BARS01015634">
    <property type="protein sequence ID" value="GAF92671.1"/>
    <property type="molecule type" value="Genomic_DNA"/>
</dbReference>
<protein>
    <submittedName>
        <fullName evidence="1">Uncharacterized protein</fullName>
    </submittedName>
</protein>
<sequence length="33" mass="3859">TEFLVIPFVVNSKRLRAGVWLMLRPPTHQYGTM</sequence>
<organism evidence="1">
    <name type="scientific">marine sediment metagenome</name>
    <dbReference type="NCBI Taxonomy" id="412755"/>
    <lineage>
        <taxon>unclassified sequences</taxon>
        <taxon>metagenomes</taxon>
        <taxon>ecological metagenomes</taxon>
    </lineage>
</organism>